<feature type="domain" description="HTH cro/C1-type" evidence="3">
    <location>
        <begin position="9"/>
        <end position="62"/>
    </location>
</feature>
<dbReference type="InterPro" id="IPR010982">
    <property type="entry name" value="Lambda_DNA-bd_dom_sf"/>
</dbReference>
<evidence type="ECO:0000256" key="2">
    <source>
        <dbReference type="SAM" id="MobiDB-lite"/>
    </source>
</evidence>
<dbReference type="InterPro" id="IPR050807">
    <property type="entry name" value="TransReg_Diox_bact_type"/>
</dbReference>
<dbReference type="Gene3D" id="1.25.40.10">
    <property type="entry name" value="Tetratricopeptide repeat domain"/>
    <property type="match status" value="1"/>
</dbReference>
<dbReference type="SUPFAM" id="SSF47413">
    <property type="entry name" value="lambda repressor-like DNA-binding domains"/>
    <property type="match status" value="1"/>
</dbReference>
<gene>
    <name evidence="4" type="ORF">GCM10023205_22070</name>
</gene>
<dbReference type="InterPro" id="IPR011990">
    <property type="entry name" value="TPR-like_helical_dom_sf"/>
</dbReference>
<dbReference type="SMART" id="SM00530">
    <property type="entry name" value="HTH_XRE"/>
    <property type="match status" value="1"/>
</dbReference>
<dbReference type="PROSITE" id="PS50943">
    <property type="entry name" value="HTH_CROC1"/>
    <property type="match status" value="1"/>
</dbReference>
<dbReference type="CDD" id="cd00093">
    <property type="entry name" value="HTH_XRE"/>
    <property type="match status" value="1"/>
</dbReference>
<reference evidence="5" key="1">
    <citation type="journal article" date="2019" name="Int. J. Syst. Evol. Microbiol.">
        <title>The Global Catalogue of Microorganisms (GCM) 10K type strain sequencing project: providing services to taxonomists for standard genome sequencing and annotation.</title>
        <authorList>
            <consortium name="The Broad Institute Genomics Platform"/>
            <consortium name="The Broad Institute Genome Sequencing Center for Infectious Disease"/>
            <person name="Wu L."/>
            <person name="Ma J."/>
        </authorList>
    </citation>
    <scope>NUCLEOTIDE SEQUENCE [LARGE SCALE GENOMIC DNA]</scope>
    <source>
        <strain evidence="5">JCM 17986</strain>
    </source>
</reference>
<comment type="caution">
    <text evidence="4">The sequence shown here is derived from an EMBL/GenBank/DDBJ whole genome shotgun (WGS) entry which is preliminary data.</text>
</comment>
<accession>A0ABP9H0M9</accession>
<feature type="region of interest" description="Disordered" evidence="2">
    <location>
        <begin position="311"/>
        <end position="337"/>
    </location>
</feature>
<evidence type="ECO:0000259" key="3">
    <source>
        <dbReference type="PROSITE" id="PS50943"/>
    </source>
</evidence>
<evidence type="ECO:0000313" key="4">
    <source>
        <dbReference type="EMBL" id="GAA4958875.1"/>
    </source>
</evidence>
<keyword evidence="1" id="KW-0238">DNA-binding</keyword>
<dbReference type="Pfam" id="PF13560">
    <property type="entry name" value="HTH_31"/>
    <property type="match status" value="1"/>
</dbReference>
<keyword evidence="5" id="KW-1185">Reference proteome</keyword>
<organism evidence="4 5">
    <name type="scientific">Yinghuangia aomiensis</name>
    <dbReference type="NCBI Taxonomy" id="676205"/>
    <lineage>
        <taxon>Bacteria</taxon>
        <taxon>Bacillati</taxon>
        <taxon>Actinomycetota</taxon>
        <taxon>Actinomycetes</taxon>
        <taxon>Kitasatosporales</taxon>
        <taxon>Streptomycetaceae</taxon>
        <taxon>Yinghuangia</taxon>
    </lineage>
</organism>
<dbReference type="PANTHER" id="PTHR46797:SF1">
    <property type="entry name" value="METHYLPHOSPHONATE SYNTHASE"/>
    <property type="match status" value="1"/>
</dbReference>
<dbReference type="PANTHER" id="PTHR46797">
    <property type="entry name" value="HTH-TYPE TRANSCRIPTIONAL REGULATOR"/>
    <property type="match status" value="1"/>
</dbReference>
<proteinExistence type="predicted"/>
<dbReference type="Proteomes" id="UP001500466">
    <property type="component" value="Unassembled WGS sequence"/>
</dbReference>
<sequence length="408" mass="44569">MTGTLGENVRRHRRVSGLSQERLAEAAGLSVGTVRKVEQGKTVEMATLHALARALAVPTSELLAADAPEPVDGDDPNRLHLVALRKALTPPVGLVPVGRPRDEAPELSALERSAVELGRLYHADRYQSVAQRLPRLVAEANRAVDGDDPDRALVARSQVLELAGRFLTQTRHYDLAYHALAGAIADARNAGNDMTAASGVNGLAWLLLRQGRFDDAESLAATTADVVEPRVSQASPERLAAWGWLALRASAAAARNNRPAEAEEYQRVAMTAAVAVGAEYHDPRHPWSRFGPVTVAMKAVEAVMITGDARSALRQSDEGPLSDYGRRRAGRPNSDNWHRHRLDVAQAHTVLGDHQQAMDELAYVRARSPEWLRHQTMARGVLRDVLRKRKRTLTGEMRDMAVFLDVTG</sequence>
<protein>
    <submittedName>
        <fullName evidence="4">Helix-turn-helix transcriptional regulator</fullName>
    </submittedName>
</protein>
<dbReference type="SUPFAM" id="SSF48452">
    <property type="entry name" value="TPR-like"/>
    <property type="match status" value="1"/>
</dbReference>
<evidence type="ECO:0000313" key="5">
    <source>
        <dbReference type="Proteomes" id="UP001500466"/>
    </source>
</evidence>
<dbReference type="RefSeq" id="WP_345675187.1">
    <property type="nucleotide sequence ID" value="NZ_BAABHS010000006.1"/>
</dbReference>
<dbReference type="Gene3D" id="1.10.260.40">
    <property type="entry name" value="lambda repressor-like DNA-binding domains"/>
    <property type="match status" value="1"/>
</dbReference>
<dbReference type="EMBL" id="BAABHS010000006">
    <property type="protein sequence ID" value="GAA4958875.1"/>
    <property type="molecule type" value="Genomic_DNA"/>
</dbReference>
<evidence type="ECO:0000256" key="1">
    <source>
        <dbReference type="ARBA" id="ARBA00023125"/>
    </source>
</evidence>
<dbReference type="InterPro" id="IPR001387">
    <property type="entry name" value="Cro/C1-type_HTH"/>
</dbReference>
<name>A0ABP9H0M9_9ACTN</name>